<comment type="subcellular location">
    <subcellularLocation>
        <location evidence="1">Membrane</location>
        <topology evidence="1">Multi-pass membrane protein</topology>
    </subcellularLocation>
</comment>
<feature type="transmembrane region" description="Helical" evidence="5">
    <location>
        <begin position="44"/>
        <end position="75"/>
    </location>
</feature>
<keyword evidence="4 5" id="KW-0472">Membrane</keyword>
<protein>
    <submittedName>
        <fullName evidence="7">RDD family protein</fullName>
    </submittedName>
</protein>
<evidence type="ECO:0000256" key="2">
    <source>
        <dbReference type="ARBA" id="ARBA00022692"/>
    </source>
</evidence>
<keyword evidence="3 5" id="KW-1133">Transmembrane helix</keyword>
<dbReference type="EMBL" id="VFPQ01000001">
    <property type="protein sequence ID" value="TQM74236.1"/>
    <property type="molecule type" value="Genomic_DNA"/>
</dbReference>
<organism evidence="7 8">
    <name type="scientific">Thermopolyspora flexuosa</name>
    <dbReference type="NCBI Taxonomy" id="103836"/>
    <lineage>
        <taxon>Bacteria</taxon>
        <taxon>Bacillati</taxon>
        <taxon>Actinomycetota</taxon>
        <taxon>Actinomycetes</taxon>
        <taxon>Streptosporangiales</taxon>
        <taxon>Streptosporangiaceae</taxon>
        <taxon>Thermopolyspora</taxon>
    </lineage>
</organism>
<dbReference type="GO" id="GO:0016020">
    <property type="term" value="C:membrane"/>
    <property type="evidence" value="ECO:0007669"/>
    <property type="project" value="UniProtKB-SubCell"/>
</dbReference>
<gene>
    <name evidence="7" type="ORF">FHX40_0902</name>
</gene>
<evidence type="ECO:0000313" key="7">
    <source>
        <dbReference type="EMBL" id="TQM74236.1"/>
    </source>
</evidence>
<feature type="domain" description="RDD" evidence="6">
    <location>
        <begin position="24"/>
        <end position="113"/>
    </location>
</feature>
<evidence type="ECO:0000256" key="1">
    <source>
        <dbReference type="ARBA" id="ARBA00004141"/>
    </source>
</evidence>
<keyword evidence="2 5" id="KW-0812">Transmembrane</keyword>
<name>A0A543IUI5_9ACTN</name>
<sequence>MAPDEVPPPAGSNRRIIPIWTDGPLALFAGSVGAVLLGRTLHEWVAFACTLLLWSFCNHVLLTVAVGGSIGKLIGGLRLIRTADLRKPTFRQAVRRWLWGFFHILISPFLMLTGTDLDHLDMAGLRIVRRADLRRRD</sequence>
<feature type="transmembrane region" description="Helical" evidence="5">
    <location>
        <begin position="19"/>
        <end position="38"/>
    </location>
</feature>
<keyword evidence="8" id="KW-1185">Reference proteome</keyword>
<comment type="caution">
    <text evidence="7">The sequence shown here is derived from an EMBL/GenBank/DDBJ whole genome shotgun (WGS) entry which is preliminary data.</text>
</comment>
<evidence type="ECO:0000256" key="5">
    <source>
        <dbReference type="SAM" id="Phobius"/>
    </source>
</evidence>
<dbReference type="Pfam" id="PF06271">
    <property type="entry name" value="RDD"/>
    <property type="match status" value="1"/>
</dbReference>
<dbReference type="InterPro" id="IPR010432">
    <property type="entry name" value="RDD"/>
</dbReference>
<reference evidence="7 8" key="1">
    <citation type="submission" date="2019-06" db="EMBL/GenBank/DDBJ databases">
        <title>Sequencing the genomes of 1000 actinobacteria strains.</title>
        <authorList>
            <person name="Klenk H.-P."/>
        </authorList>
    </citation>
    <scope>NUCLEOTIDE SEQUENCE [LARGE SCALE GENOMIC DNA]</scope>
    <source>
        <strain evidence="7 8">DSM 43186</strain>
    </source>
</reference>
<proteinExistence type="predicted"/>
<dbReference type="Proteomes" id="UP000319213">
    <property type="component" value="Unassembled WGS sequence"/>
</dbReference>
<accession>A0A543IUI5</accession>
<dbReference type="AlphaFoldDB" id="A0A543IUI5"/>
<evidence type="ECO:0000313" key="8">
    <source>
        <dbReference type="Proteomes" id="UP000319213"/>
    </source>
</evidence>
<evidence type="ECO:0000259" key="6">
    <source>
        <dbReference type="Pfam" id="PF06271"/>
    </source>
</evidence>
<evidence type="ECO:0000256" key="4">
    <source>
        <dbReference type="ARBA" id="ARBA00023136"/>
    </source>
</evidence>
<evidence type="ECO:0000256" key="3">
    <source>
        <dbReference type="ARBA" id="ARBA00022989"/>
    </source>
</evidence>
<feature type="transmembrane region" description="Helical" evidence="5">
    <location>
        <begin position="96"/>
        <end position="115"/>
    </location>
</feature>